<evidence type="ECO:0000313" key="2">
    <source>
        <dbReference type="EMBL" id="TQR31719.1"/>
    </source>
</evidence>
<dbReference type="EMBL" id="SADV01000010">
    <property type="protein sequence ID" value="TQR31719.1"/>
    <property type="molecule type" value="Genomic_DNA"/>
</dbReference>
<dbReference type="SUPFAM" id="SSF110849">
    <property type="entry name" value="ParB/Sulfiredoxin"/>
    <property type="match status" value="1"/>
</dbReference>
<feature type="compositionally biased region" description="Polar residues" evidence="1">
    <location>
        <begin position="65"/>
        <end position="74"/>
    </location>
</feature>
<dbReference type="RefSeq" id="WP_142509324.1">
    <property type="nucleotide sequence ID" value="NZ_SADV01000010.1"/>
</dbReference>
<protein>
    <submittedName>
        <fullName evidence="2">Uncharacterized protein</fullName>
    </submittedName>
</protein>
<proteinExistence type="predicted"/>
<dbReference type="OrthoDB" id="2575857at2"/>
<reference evidence="2 3" key="1">
    <citation type="submission" date="2018-03" db="EMBL/GenBank/DDBJ databases">
        <title>Aerobic endospore-forming bacteria genome sequencing and assembly.</title>
        <authorList>
            <person name="Cavalcante D.A."/>
            <person name="Driks A."/>
            <person name="Putonti C."/>
            <person name="De-Souza M.T."/>
        </authorList>
    </citation>
    <scope>NUCLEOTIDE SEQUENCE [LARGE SCALE GENOMIC DNA]</scope>
    <source>
        <strain evidence="2 3">SDF0037</strain>
    </source>
</reference>
<dbReference type="AlphaFoldDB" id="A0A544UGC4"/>
<feature type="region of interest" description="Disordered" evidence="1">
    <location>
        <begin position="65"/>
        <end position="90"/>
    </location>
</feature>
<evidence type="ECO:0000313" key="3">
    <source>
        <dbReference type="Proteomes" id="UP000317944"/>
    </source>
</evidence>
<dbReference type="Proteomes" id="UP000317944">
    <property type="component" value="Unassembled WGS sequence"/>
</dbReference>
<gene>
    <name evidence="2" type="ORF">C7Y47_13955</name>
</gene>
<sequence length="90" mass="10636">MLTKKLIRADINRVILDPKNPKKDPNFKSKEMKQILKTKGFEEAIFAYKSGPFYCILSGHRRWQASQSPEMNINKQKDRERKRKASKNKN</sequence>
<dbReference type="InterPro" id="IPR036086">
    <property type="entry name" value="ParB/Sulfiredoxin_sf"/>
</dbReference>
<dbReference type="CDD" id="cd16387">
    <property type="entry name" value="ParB_N_Srx"/>
    <property type="match status" value="1"/>
</dbReference>
<feature type="compositionally biased region" description="Basic residues" evidence="1">
    <location>
        <begin position="80"/>
        <end position="90"/>
    </location>
</feature>
<organism evidence="2 3">
    <name type="scientific">Lysinibacillus sphaericus</name>
    <name type="common">Bacillus sphaericus</name>
    <dbReference type="NCBI Taxonomy" id="1421"/>
    <lineage>
        <taxon>Bacteria</taxon>
        <taxon>Bacillati</taxon>
        <taxon>Bacillota</taxon>
        <taxon>Bacilli</taxon>
        <taxon>Bacillales</taxon>
        <taxon>Bacillaceae</taxon>
        <taxon>Lysinibacillus</taxon>
    </lineage>
</organism>
<accession>A0A544UGC4</accession>
<comment type="caution">
    <text evidence="2">The sequence shown here is derived from an EMBL/GenBank/DDBJ whole genome shotgun (WGS) entry which is preliminary data.</text>
</comment>
<evidence type="ECO:0000256" key="1">
    <source>
        <dbReference type="SAM" id="MobiDB-lite"/>
    </source>
</evidence>
<name>A0A544UGC4_LYSSH</name>